<reference evidence="2" key="2">
    <citation type="submission" date="2020-08" db="EMBL/GenBank/DDBJ databases">
        <title>Plant Genome Project.</title>
        <authorList>
            <person name="Zhang R.-G."/>
        </authorList>
    </citation>
    <scope>NUCLEOTIDE SEQUENCE</scope>
    <source>
        <strain evidence="2">Huo1</strain>
        <tissue evidence="2">Leaf</tissue>
    </source>
</reference>
<evidence type="ECO:0000313" key="3">
    <source>
        <dbReference type="Proteomes" id="UP000298416"/>
    </source>
</evidence>
<name>A0A8X8ZU12_SALSN</name>
<protein>
    <submittedName>
        <fullName evidence="2">Uncharacterized protein</fullName>
    </submittedName>
</protein>
<proteinExistence type="predicted"/>
<dbReference type="AlphaFoldDB" id="A0A8X8ZU12"/>
<dbReference type="EMBL" id="PNBA02000007">
    <property type="protein sequence ID" value="KAG6418307.1"/>
    <property type="molecule type" value="Genomic_DNA"/>
</dbReference>
<gene>
    <name evidence="2" type="ORF">SASPL_120510</name>
</gene>
<accession>A0A8X8ZU12</accession>
<feature type="region of interest" description="Disordered" evidence="1">
    <location>
        <begin position="1"/>
        <end position="47"/>
    </location>
</feature>
<feature type="compositionally biased region" description="Polar residues" evidence="1">
    <location>
        <begin position="34"/>
        <end position="47"/>
    </location>
</feature>
<comment type="caution">
    <text evidence="2">The sequence shown here is derived from an EMBL/GenBank/DDBJ whole genome shotgun (WGS) entry which is preliminary data.</text>
</comment>
<evidence type="ECO:0000313" key="2">
    <source>
        <dbReference type="EMBL" id="KAG6418307.1"/>
    </source>
</evidence>
<organism evidence="2">
    <name type="scientific">Salvia splendens</name>
    <name type="common">Scarlet sage</name>
    <dbReference type="NCBI Taxonomy" id="180675"/>
    <lineage>
        <taxon>Eukaryota</taxon>
        <taxon>Viridiplantae</taxon>
        <taxon>Streptophyta</taxon>
        <taxon>Embryophyta</taxon>
        <taxon>Tracheophyta</taxon>
        <taxon>Spermatophyta</taxon>
        <taxon>Magnoliopsida</taxon>
        <taxon>eudicotyledons</taxon>
        <taxon>Gunneridae</taxon>
        <taxon>Pentapetalae</taxon>
        <taxon>asterids</taxon>
        <taxon>lamiids</taxon>
        <taxon>Lamiales</taxon>
        <taxon>Lamiaceae</taxon>
        <taxon>Nepetoideae</taxon>
        <taxon>Mentheae</taxon>
        <taxon>Salviinae</taxon>
        <taxon>Salvia</taxon>
        <taxon>Salvia subgen. Calosphace</taxon>
        <taxon>core Calosphace</taxon>
    </lineage>
</organism>
<evidence type="ECO:0000256" key="1">
    <source>
        <dbReference type="SAM" id="MobiDB-lite"/>
    </source>
</evidence>
<keyword evidence="3" id="KW-1185">Reference proteome</keyword>
<sequence>MDWDSPPLNPNLLSSSANKPFRSGRRSSAGSRSLFSVPSSVGPTTRSGEQLLGRTVELGGVHLPFRSVLAGQPAGRAGHLWLRQSSVLLILVTFQFSHQPGLHPPVAVLVRPLDRLAALVAGPDCYLEPSFEVVCNTTTNPEKPYLLLSNTEILELNSSKILIEYVNKATTCYSLSDNQVGITKPEEQRLTIDLLKTQYTLSDEN</sequence>
<dbReference type="Proteomes" id="UP000298416">
    <property type="component" value="Unassembled WGS sequence"/>
</dbReference>
<reference evidence="2" key="1">
    <citation type="submission" date="2018-01" db="EMBL/GenBank/DDBJ databases">
        <authorList>
            <person name="Mao J.F."/>
        </authorList>
    </citation>
    <scope>NUCLEOTIDE SEQUENCE</scope>
    <source>
        <strain evidence="2">Huo1</strain>
        <tissue evidence="2">Leaf</tissue>
    </source>
</reference>